<evidence type="ECO:0000313" key="7">
    <source>
        <dbReference type="Proteomes" id="UP000245048"/>
    </source>
</evidence>
<dbReference type="AlphaFoldDB" id="A0A2U1V9F6"/>
<comment type="similarity">
    <text evidence="1 4">Belongs to the MinE family.</text>
</comment>
<evidence type="ECO:0000256" key="4">
    <source>
        <dbReference type="HAMAP-Rule" id="MF_00262"/>
    </source>
</evidence>
<dbReference type="OrthoDB" id="9802655at2"/>
<evidence type="ECO:0000256" key="1">
    <source>
        <dbReference type="ARBA" id="ARBA00008168"/>
    </source>
</evidence>
<dbReference type="SUPFAM" id="SSF55229">
    <property type="entry name" value="Cell division protein MinE topological specificity domain"/>
    <property type="match status" value="1"/>
</dbReference>
<keyword evidence="4" id="KW-0131">Cell cycle</keyword>
<gene>
    <name evidence="4" type="primary">minE</name>
    <name evidence="6" type="ORF">CR165_00935</name>
</gene>
<evidence type="ECO:0000256" key="2">
    <source>
        <dbReference type="ARBA" id="ARBA00020112"/>
    </source>
</evidence>
<sequence>MSWLDVFRGKSKPPPSAGAAKERLQIVLAHERISRTGDDFLPRLQKELIQVVARYVAIDPKAVNISLDRGGDMSTLAIEVELPAPEKPKPGADAPAGKAAAPEAPAGSKAEAGQKAS</sequence>
<comment type="caution">
    <text evidence="6">The sequence shown here is derived from an EMBL/GenBank/DDBJ whole genome shotgun (WGS) entry which is preliminary data.</text>
</comment>
<dbReference type="NCBIfam" id="NF001422">
    <property type="entry name" value="PRK00296.1"/>
    <property type="match status" value="1"/>
</dbReference>
<dbReference type="Pfam" id="PF03776">
    <property type="entry name" value="MinE"/>
    <property type="match status" value="1"/>
</dbReference>
<keyword evidence="7" id="KW-1185">Reference proteome</keyword>
<dbReference type="InterPro" id="IPR005527">
    <property type="entry name" value="MinE"/>
</dbReference>
<feature type="compositionally biased region" description="Low complexity" evidence="5">
    <location>
        <begin position="91"/>
        <end position="117"/>
    </location>
</feature>
<feature type="region of interest" description="Disordered" evidence="5">
    <location>
        <begin position="1"/>
        <end position="20"/>
    </location>
</feature>
<accession>A0A2U1V9F6</accession>
<proteinExistence type="inferred from homology"/>
<dbReference type="GO" id="GO:0032955">
    <property type="term" value="P:regulation of division septum assembly"/>
    <property type="evidence" value="ECO:0007669"/>
    <property type="project" value="InterPro"/>
</dbReference>
<reference evidence="7" key="1">
    <citation type="submission" date="2017-10" db="EMBL/GenBank/DDBJ databases">
        <authorList>
            <person name="Toshchakov S.V."/>
            <person name="Goeva M.A."/>
        </authorList>
    </citation>
    <scope>NUCLEOTIDE SEQUENCE [LARGE SCALE GENOMIC DNA]</scope>
    <source>
        <strain evidence="7">JR1/69-1-13</strain>
    </source>
</reference>
<keyword evidence="4 6" id="KW-0132">Cell division</keyword>
<dbReference type="Proteomes" id="UP000245048">
    <property type="component" value="Unassembled WGS sequence"/>
</dbReference>
<feature type="region of interest" description="Disordered" evidence="5">
    <location>
        <begin position="82"/>
        <end position="117"/>
    </location>
</feature>
<evidence type="ECO:0000313" key="6">
    <source>
        <dbReference type="EMBL" id="PWC30506.1"/>
    </source>
</evidence>
<evidence type="ECO:0000256" key="5">
    <source>
        <dbReference type="SAM" id="MobiDB-lite"/>
    </source>
</evidence>
<dbReference type="GO" id="GO:0051301">
    <property type="term" value="P:cell division"/>
    <property type="evidence" value="ECO:0007669"/>
    <property type="project" value="UniProtKB-KW"/>
</dbReference>
<dbReference type="HAMAP" id="MF_00262">
    <property type="entry name" value="MinE"/>
    <property type="match status" value="1"/>
</dbReference>
<comment type="function">
    <text evidence="3 4">Prevents the cell division inhibition by proteins MinC and MinD at internal division sites while permitting inhibition at polar sites. This ensures cell division at the proper site by restricting the formation of a division septum at the midpoint of the long axis of the cell.</text>
</comment>
<dbReference type="Gene3D" id="3.30.1070.10">
    <property type="entry name" value="Cell division topological specificity factor MinE"/>
    <property type="match status" value="1"/>
</dbReference>
<dbReference type="InterPro" id="IPR036707">
    <property type="entry name" value="MinE_sf"/>
</dbReference>
<protein>
    <recommendedName>
        <fullName evidence="2 4">Cell division topological specificity factor</fullName>
    </recommendedName>
</protein>
<organism evidence="6 7">
    <name type="scientific">Teichococcus aestuarii</name>
    <dbReference type="NCBI Taxonomy" id="568898"/>
    <lineage>
        <taxon>Bacteria</taxon>
        <taxon>Pseudomonadati</taxon>
        <taxon>Pseudomonadota</taxon>
        <taxon>Alphaproteobacteria</taxon>
        <taxon>Acetobacterales</taxon>
        <taxon>Roseomonadaceae</taxon>
        <taxon>Roseomonas</taxon>
    </lineage>
</organism>
<dbReference type="RefSeq" id="WP_109515079.1">
    <property type="nucleotide sequence ID" value="NZ_JBHSCH010000005.1"/>
</dbReference>
<evidence type="ECO:0000256" key="3">
    <source>
        <dbReference type="ARBA" id="ARBA00025265"/>
    </source>
</evidence>
<dbReference type="NCBIfam" id="TIGR01215">
    <property type="entry name" value="minE"/>
    <property type="match status" value="1"/>
</dbReference>
<name>A0A2U1V9F6_9PROT</name>
<dbReference type="EMBL" id="PDOA01000001">
    <property type="protein sequence ID" value="PWC30506.1"/>
    <property type="molecule type" value="Genomic_DNA"/>
</dbReference>